<comment type="function">
    <text evidence="11">Extracellular zinc metalloprotease.</text>
</comment>
<evidence type="ECO:0000256" key="5">
    <source>
        <dbReference type="ARBA" id="ARBA00022729"/>
    </source>
</evidence>
<feature type="region of interest" description="Disordered" evidence="12">
    <location>
        <begin position="230"/>
        <end position="259"/>
    </location>
</feature>
<dbReference type="AlphaFoldDB" id="A0A1G8MU17"/>
<keyword evidence="8 11" id="KW-0482">Metalloprotease</keyword>
<dbReference type="InterPro" id="IPR025711">
    <property type="entry name" value="PepSY"/>
</dbReference>
<evidence type="ECO:0000259" key="14">
    <source>
        <dbReference type="Pfam" id="PF02868"/>
    </source>
</evidence>
<dbReference type="SUPFAM" id="SSF55486">
    <property type="entry name" value="Metalloproteases ('zincins'), catalytic domain"/>
    <property type="match status" value="1"/>
</dbReference>
<feature type="domain" description="Peptidase M4" evidence="13">
    <location>
        <begin position="267"/>
        <end position="417"/>
    </location>
</feature>
<name>A0A1G8MU17_9BACI</name>
<comment type="cofactor">
    <cofactor evidence="1 11">
        <name>Zn(2+)</name>
        <dbReference type="ChEBI" id="CHEBI:29105"/>
    </cofactor>
</comment>
<dbReference type="OrthoDB" id="291295at2"/>
<reference evidence="17 18" key="1">
    <citation type="submission" date="2016-10" db="EMBL/GenBank/DDBJ databases">
        <authorList>
            <person name="de Groot N.N."/>
        </authorList>
    </citation>
    <scope>NUCLEOTIDE SEQUENCE [LARGE SCALE GENOMIC DNA]</scope>
    <source>
        <strain evidence="17 18">DSM 21771</strain>
    </source>
</reference>
<accession>A0A1G8MU17</accession>
<feature type="domain" description="FTP" evidence="16">
    <location>
        <begin position="84"/>
        <end position="133"/>
    </location>
</feature>
<dbReference type="Gene3D" id="1.10.390.10">
    <property type="entry name" value="Neutral Protease Domain 2"/>
    <property type="match status" value="1"/>
</dbReference>
<dbReference type="Pfam" id="PF03413">
    <property type="entry name" value="PepSY"/>
    <property type="match status" value="1"/>
</dbReference>
<comment type="subcellular location">
    <subcellularLocation>
        <location evidence="11">Secreted</location>
    </subcellularLocation>
</comment>
<dbReference type="Pfam" id="PF07504">
    <property type="entry name" value="FTP"/>
    <property type="match status" value="1"/>
</dbReference>
<dbReference type="PANTHER" id="PTHR33794:SF1">
    <property type="entry name" value="BACILLOLYSIN"/>
    <property type="match status" value="1"/>
</dbReference>
<dbReference type="InterPro" id="IPR023612">
    <property type="entry name" value="Peptidase_M4"/>
</dbReference>
<dbReference type="PANTHER" id="PTHR33794">
    <property type="entry name" value="BACILLOLYSIN"/>
    <property type="match status" value="1"/>
</dbReference>
<keyword evidence="4" id="KW-0479">Metal-binding</keyword>
<evidence type="ECO:0000256" key="11">
    <source>
        <dbReference type="RuleBase" id="RU366073"/>
    </source>
</evidence>
<dbReference type="GO" id="GO:0004222">
    <property type="term" value="F:metalloendopeptidase activity"/>
    <property type="evidence" value="ECO:0007669"/>
    <property type="project" value="UniProtKB-UniRule"/>
</dbReference>
<dbReference type="EC" id="3.4.24.-" evidence="11"/>
<feature type="compositionally biased region" description="Acidic residues" evidence="12">
    <location>
        <begin position="230"/>
        <end position="242"/>
    </location>
</feature>
<dbReference type="InterPro" id="IPR050728">
    <property type="entry name" value="Zinc_Metalloprotease_M4"/>
</dbReference>
<feature type="chain" id="PRO_5023001604" description="Neutral metalloproteinase" evidence="11">
    <location>
        <begin position="26"/>
        <end position="587"/>
    </location>
</feature>
<evidence type="ECO:0000256" key="4">
    <source>
        <dbReference type="ARBA" id="ARBA00022723"/>
    </source>
</evidence>
<evidence type="ECO:0000256" key="9">
    <source>
        <dbReference type="ARBA" id="ARBA00023145"/>
    </source>
</evidence>
<evidence type="ECO:0000256" key="3">
    <source>
        <dbReference type="ARBA" id="ARBA00022670"/>
    </source>
</evidence>
<feature type="active site" description="Proton donor" evidence="10">
    <location>
        <position position="512"/>
    </location>
</feature>
<keyword evidence="7 11" id="KW-0862">Zinc</keyword>
<evidence type="ECO:0000256" key="1">
    <source>
        <dbReference type="ARBA" id="ARBA00001947"/>
    </source>
</evidence>
<dbReference type="Gene3D" id="3.10.170.10">
    <property type="match status" value="1"/>
</dbReference>
<feature type="signal peptide" evidence="11">
    <location>
        <begin position="1"/>
        <end position="25"/>
    </location>
</feature>
<evidence type="ECO:0000313" key="17">
    <source>
        <dbReference type="EMBL" id="SDI71529.1"/>
    </source>
</evidence>
<feature type="region of interest" description="Disordered" evidence="12">
    <location>
        <begin position="25"/>
        <end position="63"/>
    </location>
</feature>
<dbReference type="Pfam" id="PF02868">
    <property type="entry name" value="Peptidase_M4_C"/>
    <property type="match status" value="1"/>
</dbReference>
<evidence type="ECO:0000256" key="12">
    <source>
        <dbReference type="SAM" id="MobiDB-lite"/>
    </source>
</evidence>
<dbReference type="InterPro" id="IPR001570">
    <property type="entry name" value="Peptidase_M4_C_domain"/>
</dbReference>
<dbReference type="GO" id="GO:0046872">
    <property type="term" value="F:metal ion binding"/>
    <property type="evidence" value="ECO:0007669"/>
    <property type="project" value="UniProtKB-UniRule"/>
</dbReference>
<evidence type="ECO:0000256" key="6">
    <source>
        <dbReference type="ARBA" id="ARBA00022801"/>
    </source>
</evidence>
<evidence type="ECO:0000256" key="8">
    <source>
        <dbReference type="ARBA" id="ARBA00023049"/>
    </source>
</evidence>
<feature type="domain" description="PepSY" evidence="15">
    <location>
        <begin position="149"/>
        <end position="218"/>
    </location>
</feature>
<dbReference type="GO" id="GO:0006508">
    <property type="term" value="P:proteolysis"/>
    <property type="evidence" value="ECO:0007669"/>
    <property type="project" value="UniProtKB-KW"/>
</dbReference>
<dbReference type="Proteomes" id="UP000198853">
    <property type="component" value="Unassembled WGS sequence"/>
</dbReference>
<keyword evidence="3 11" id="KW-0645">Protease</keyword>
<evidence type="ECO:0000259" key="13">
    <source>
        <dbReference type="Pfam" id="PF01447"/>
    </source>
</evidence>
<feature type="active site" evidence="10">
    <location>
        <position position="410"/>
    </location>
</feature>
<dbReference type="InterPro" id="IPR013856">
    <property type="entry name" value="Peptidase_M4_domain"/>
</dbReference>
<keyword evidence="6 11" id="KW-0378">Hydrolase</keyword>
<evidence type="ECO:0000256" key="2">
    <source>
        <dbReference type="ARBA" id="ARBA00009388"/>
    </source>
</evidence>
<evidence type="ECO:0000256" key="10">
    <source>
        <dbReference type="PIRSR" id="PIRSR623612-1"/>
    </source>
</evidence>
<protein>
    <recommendedName>
        <fullName evidence="11">Neutral metalloproteinase</fullName>
        <ecNumber evidence="11">3.4.24.-</ecNumber>
    </recommendedName>
</protein>
<dbReference type="Pfam" id="PF01447">
    <property type="entry name" value="Peptidase_M4"/>
    <property type="match status" value="1"/>
</dbReference>
<keyword evidence="9" id="KW-0865">Zymogen</keyword>
<feature type="domain" description="Peptidase M4 C-terminal" evidence="14">
    <location>
        <begin position="420"/>
        <end position="586"/>
    </location>
</feature>
<dbReference type="InterPro" id="IPR011096">
    <property type="entry name" value="FTP_domain"/>
</dbReference>
<evidence type="ECO:0000313" key="18">
    <source>
        <dbReference type="Proteomes" id="UP000198853"/>
    </source>
</evidence>
<evidence type="ECO:0000259" key="16">
    <source>
        <dbReference type="Pfam" id="PF07504"/>
    </source>
</evidence>
<keyword evidence="5 11" id="KW-0732">Signal</keyword>
<dbReference type="CDD" id="cd09597">
    <property type="entry name" value="M4_TLP"/>
    <property type="match status" value="1"/>
</dbReference>
<keyword evidence="18" id="KW-1185">Reference proteome</keyword>
<comment type="similarity">
    <text evidence="2 11">Belongs to the peptidase M4 family.</text>
</comment>
<dbReference type="PRINTS" id="PR00730">
    <property type="entry name" value="THERMOLYSIN"/>
</dbReference>
<dbReference type="InterPro" id="IPR027268">
    <property type="entry name" value="Peptidase_M4/M1_CTD_sf"/>
</dbReference>
<proteinExistence type="inferred from homology"/>
<dbReference type="Gene3D" id="3.10.450.40">
    <property type="match status" value="1"/>
</dbReference>
<feature type="compositionally biased region" description="Polar residues" evidence="12">
    <location>
        <begin position="25"/>
        <end position="40"/>
    </location>
</feature>
<sequence>MAKKWTSGLSIGLIVSLAVSSGALANSQVPEENSGDSSILYQEDADVSAQMQRSIEEQESDADSAKRFLEVNKDVFDMADPLQDMEVLEEQTDDEGMTHIRLQQTKNGIPVEGHEVIVHFDEDDNVDSVNGHFDSQVDGTDAILSSATLAEEDVIATAREAVDAPKDLAETPETELVYYPMGNDTHLTYKVNITFMTEDPGNWFVFVDADTGEAIDQYNTISHMAEAAGLEDEELQEEENEQADASASVSDADPDPGVYESAVGPGIGVHGENRVLNISHKAAENGPGRTFSLFDFSIPDLDGLLTYDAEEDFALPGVPYSNVGAAFDFRDESHAAAVDAHYNSTEVYEYFLEEHDRNSIDDEGMALVSSVHYGENFANAFWNGSQMTYGDGDDEMFIPLSAGLDVAAHEITHGVTEYTAGLVYRFQSGAVNEAMSDIFGVLVDDSSWDIGDDIMAPAAIEDGRFALRSLEDPGQFDVDEAYWEYGDGSGAYPSHMDEYYDLPIELDDGGVHTNSSIINHAAYLIGQDIGRDDLGQIVYRALTTYLTPMSDFDDTRFAFVQSAIDLYGEDSDQTEAARDGFDGVGIE</sequence>
<keyword evidence="11" id="KW-0964">Secreted</keyword>
<dbReference type="GO" id="GO:0005576">
    <property type="term" value="C:extracellular region"/>
    <property type="evidence" value="ECO:0007669"/>
    <property type="project" value="UniProtKB-SubCell"/>
</dbReference>
<organism evidence="17 18">
    <name type="scientific">Natribacillus halophilus</name>
    <dbReference type="NCBI Taxonomy" id="549003"/>
    <lineage>
        <taxon>Bacteria</taxon>
        <taxon>Bacillati</taxon>
        <taxon>Bacillota</taxon>
        <taxon>Bacilli</taxon>
        <taxon>Bacillales</taxon>
        <taxon>Bacillaceae</taxon>
        <taxon>Natribacillus</taxon>
    </lineage>
</organism>
<gene>
    <name evidence="17" type="ORF">SAMN04488123_10528</name>
</gene>
<dbReference type="Gene3D" id="3.10.450.490">
    <property type="match status" value="1"/>
</dbReference>
<dbReference type="EMBL" id="FNEN01000005">
    <property type="protein sequence ID" value="SDI71529.1"/>
    <property type="molecule type" value="Genomic_DNA"/>
</dbReference>
<evidence type="ECO:0000256" key="7">
    <source>
        <dbReference type="ARBA" id="ARBA00022833"/>
    </source>
</evidence>
<evidence type="ECO:0000259" key="15">
    <source>
        <dbReference type="Pfam" id="PF03413"/>
    </source>
</evidence>
<dbReference type="RefSeq" id="WP_090397564.1">
    <property type="nucleotide sequence ID" value="NZ_FNEN01000005.1"/>
</dbReference>